<evidence type="ECO:0000256" key="2">
    <source>
        <dbReference type="ARBA" id="ARBA00022980"/>
    </source>
</evidence>
<dbReference type="InterPro" id="IPR005749">
    <property type="entry name" value="Ribosomal_uL15_bac-type"/>
</dbReference>
<comment type="similarity">
    <text evidence="1">Belongs to the universal ribosomal protein uL15 family.</text>
</comment>
<proteinExistence type="inferred from homology"/>
<evidence type="ECO:0000256" key="4">
    <source>
        <dbReference type="SAM" id="MobiDB-lite"/>
    </source>
</evidence>
<dbReference type="Proteomes" id="UP000277580">
    <property type="component" value="Unassembled WGS sequence"/>
</dbReference>
<organism evidence="6 7">
    <name type="scientific">Morchella conica CCBAS932</name>
    <dbReference type="NCBI Taxonomy" id="1392247"/>
    <lineage>
        <taxon>Eukaryota</taxon>
        <taxon>Fungi</taxon>
        <taxon>Dikarya</taxon>
        <taxon>Ascomycota</taxon>
        <taxon>Pezizomycotina</taxon>
        <taxon>Pezizomycetes</taxon>
        <taxon>Pezizales</taxon>
        <taxon>Morchellaceae</taxon>
        <taxon>Morchella</taxon>
    </lineage>
</organism>
<dbReference type="FunCoup" id="A0A3N4L6G9">
    <property type="interactions" value="585"/>
</dbReference>
<dbReference type="InterPro" id="IPR021131">
    <property type="entry name" value="Ribosomal_uL15/eL18"/>
</dbReference>
<dbReference type="Gene3D" id="3.100.10.10">
    <property type="match status" value="1"/>
</dbReference>
<evidence type="ECO:0000256" key="3">
    <source>
        <dbReference type="ARBA" id="ARBA00023274"/>
    </source>
</evidence>
<dbReference type="AlphaFoldDB" id="A0A3N4L6G9"/>
<evidence type="ECO:0000256" key="1">
    <source>
        <dbReference type="ARBA" id="ARBA00007320"/>
    </source>
</evidence>
<dbReference type="STRING" id="1392247.A0A3N4L6G9"/>
<dbReference type="Pfam" id="PF00828">
    <property type="entry name" value="Ribosomal_L27A"/>
    <property type="match status" value="1"/>
</dbReference>
<feature type="compositionally biased region" description="Basic residues" evidence="4">
    <location>
        <begin position="60"/>
        <end position="72"/>
    </location>
</feature>
<dbReference type="SUPFAM" id="SSF52080">
    <property type="entry name" value="Ribosomal proteins L15p and L18e"/>
    <property type="match status" value="1"/>
</dbReference>
<dbReference type="GO" id="GO:0005762">
    <property type="term" value="C:mitochondrial large ribosomal subunit"/>
    <property type="evidence" value="ECO:0007669"/>
    <property type="project" value="TreeGrafter"/>
</dbReference>
<dbReference type="EMBL" id="ML119107">
    <property type="protein sequence ID" value="RPB17092.1"/>
    <property type="molecule type" value="Genomic_DNA"/>
</dbReference>
<evidence type="ECO:0000259" key="5">
    <source>
        <dbReference type="Pfam" id="PF00828"/>
    </source>
</evidence>
<feature type="region of interest" description="Disordered" evidence="4">
    <location>
        <begin position="43"/>
        <end position="81"/>
    </location>
</feature>
<feature type="region of interest" description="Disordered" evidence="4">
    <location>
        <begin position="242"/>
        <end position="270"/>
    </location>
</feature>
<evidence type="ECO:0000313" key="6">
    <source>
        <dbReference type="EMBL" id="RPB17092.1"/>
    </source>
</evidence>
<keyword evidence="2 6" id="KW-0689">Ribosomal protein</keyword>
<reference evidence="6 7" key="1">
    <citation type="journal article" date="2018" name="Nat. Ecol. Evol.">
        <title>Pezizomycetes genomes reveal the molecular basis of ectomycorrhizal truffle lifestyle.</title>
        <authorList>
            <person name="Murat C."/>
            <person name="Payen T."/>
            <person name="Noel B."/>
            <person name="Kuo A."/>
            <person name="Morin E."/>
            <person name="Chen J."/>
            <person name="Kohler A."/>
            <person name="Krizsan K."/>
            <person name="Balestrini R."/>
            <person name="Da Silva C."/>
            <person name="Montanini B."/>
            <person name="Hainaut M."/>
            <person name="Levati E."/>
            <person name="Barry K.W."/>
            <person name="Belfiori B."/>
            <person name="Cichocki N."/>
            <person name="Clum A."/>
            <person name="Dockter R.B."/>
            <person name="Fauchery L."/>
            <person name="Guy J."/>
            <person name="Iotti M."/>
            <person name="Le Tacon F."/>
            <person name="Lindquist E.A."/>
            <person name="Lipzen A."/>
            <person name="Malagnac F."/>
            <person name="Mello A."/>
            <person name="Molinier V."/>
            <person name="Miyauchi S."/>
            <person name="Poulain J."/>
            <person name="Riccioni C."/>
            <person name="Rubini A."/>
            <person name="Sitrit Y."/>
            <person name="Splivallo R."/>
            <person name="Traeger S."/>
            <person name="Wang M."/>
            <person name="Zifcakova L."/>
            <person name="Wipf D."/>
            <person name="Zambonelli A."/>
            <person name="Paolocci F."/>
            <person name="Nowrousian M."/>
            <person name="Ottonello S."/>
            <person name="Baldrian P."/>
            <person name="Spatafora J.W."/>
            <person name="Henrissat B."/>
            <person name="Nagy L.G."/>
            <person name="Aury J.M."/>
            <person name="Wincker P."/>
            <person name="Grigoriev I.V."/>
            <person name="Bonfante P."/>
            <person name="Martin F.M."/>
        </authorList>
    </citation>
    <scope>NUCLEOTIDE SEQUENCE [LARGE SCALE GENOMIC DNA]</scope>
    <source>
        <strain evidence="6 7">CCBAS932</strain>
    </source>
</reference>
<feature type="compositionally biased region" description="Low complexity" evidence="4">
    <location>
        <begin position="248"/>
        <end position="260"/>
    </location>
</feature>
<accession>A0A3N4L6G9</accession>
<dbReference type="HAMAP" id="MF_01341">
    <property type="entry name" value="Ribosomal_uL15"/>
    <property type="match status" value="1"/>
</dbReference>
<sequence>MAIARPSPSLKFLLPGLFLGPVRHQQSRSASIVSDLRNVASSYNKRIRRGRGPSSGKGKTSGRGHKGQKQHGKVPAGFEGGQTPIAIVHGPRGWDNKYSETMSPLNLDRLQSWIDQGRIDPTKPITLKELVDSRCLHGIKDGVKILARGKEELKTPIDITVSRASKEAIKAIEAAGGKVVTRYFTKDGIKSIVYPHLFKTPRRLANPTARKDIEYYRDPDHRGYLSHTVTEGESPSLFWKIPGPSKVGAGPQNKGAGAAQKKAKEENRLF</sequence>
<dbReference type="NCBIfam" id="TIGR01071">
    <property type="entry name" value="rplO_bact"/>
    <property type="match status" value="1"/>
</dbReference>
<protein>
    <submittedName>
        <fullName evidence="6">Ribosomal protein L15</fullName>
    </submittedName>
</protein>
<keyword evidence="3" id="KW-0687">Ribonucleoprotein</keyword>
<keyword evidence="7" id="KW-1185">Reference proteome</keyword>
<dbReference type="GO" id="GO:0006412">
    <property type="term" value="P:translation"/>
    <property type="evidence" value="ECO:0007669"/>
    <property type="project" value="InterPro"/>
</dbReference>
<evidence type="ECO:0000313" key="7">
    <source>
        <dbReference type="Proteomes" id="UP000277580"/>
    </source>
</evidence>
<dbReference type="InParanoid" id="A0A3N4L6G9"/>
<dbReference type="OrthoDB" id="361383at2759"/>
<feature type="domain" description="Large ribosomal subunit protein uL15/eL18" evidence="5">
    <location>
        <begin position="104"/>
        <end position="180"/>
    </location>
</feature>
<name>A0A3N4L6G9_9PEZI</name>
<dbReference type="InterPro" id="IPR036227">
    <property type="entry name" value="Ribosomal_uL15/eL18_sf"/>
</dbReference>
<gene>
    <name evidence="6" type="ORF">P167DRAFT_532023</name>
</gene>
<dbReference type="GO" id="GO:0003735">
    <property type="term" value="F:structural constituent of ribosome"/>
    <property type="evidence" value="ECO:0007669"/>
    <property type="project" value="InterPro"/>
</dbReference>
<dbReference type="PANTHER" id="PTHR12934">
    <property type="entry name" value="50S RIBOSOMAL PROTEIN L15"/>
    <property type="match status" value="1"/>
</dbReference>
<dbReference type="FunFam" id="3.100.10.10:FF:000011">
    <property type="entry name" value="50S ribosomal subunit protein L15"/>
    <property type="match status" value="1"/>
</dbReference>
<dbReference type="InterPro" id="IPR030878">
    <property type="entry name" value="Ribosomal_uL15"/>
</dbReference>
<dbReference type="PANTHER" id="PTHR12934:SF11">
    <property type="entry name" value="LARGE RIBOSOMAL SUBUNIT PROTEIN UL15M"/>
    <property type="match status" value="1"/>
</dbReference>